<dbReference type="Proteomes" id="UP000538147">
    <property type="component" value="Unassembled WGS sequence"/>
</dbReference>
<proteinExistence type="predicted"/>
<dbReference type="RefSeq" id="WP_184195566.1">
    <property type="nucleotide sequence ID" value="NZ_BMOX01000086.1"/>
</dbReference>
<evidence type="ECO:0000313" key="3">
    <source>
        <dbReference type="Proteomes" id="UP000538147"/>
    </source>
</evidence>
<keyword evidence="1" id="KW-0812">Transmembrane</keyword>
<reference evidence="2 3" key="1">
    <citation type="submission" date="2020-08" db="EMBL/GenBank/DDBJ databases">
        <title>Genomic Encyclopedia of Type Strains, Phase IV (KMG-IV): sequencing the most valuable type-strain genomes for metagenomic binning, comparative biology and taxonomic classification.</title>
        <authorList>
            <person name="Goeker M."/>
        </authorList>
    </citation>
    <scope>NUCLEOTIDE SEQUENCE [LARGE SCALE GENOMIC DNA]</scope>
    <source>
        <strain evidence="2 3">DSM 102189</strain>
    </source>
</reference>
<gene>
    <name evidence="2" type="ORF">FHS79_000750</name>
</gene>
<comment type="caution">
    <text evidence="2">The sequence shown here is derived from an EMBL/GenBank/DDBJ whole genome shotgun (WGS) entry which is preliminary data.</text>
</comment>
<dbReference type="EMBL" id="JACIIV010000004">
    <property type="protein sequence ID" value="MBB6226593.1"/>
    <property type="molecule type" value="Genomic_DNA"/>
</dbReference>
<keyword evidence="1" id="KW-1133">Transmembrane helix</keyword>
<keyword evidence="1" id="KW-0472">Membrane</keyword>
<name>A0A841L6L0_9SPHN</name>
<evidence type="ECO:0000313" key="2">
    <source>
        <dbReference type="EMBL" id="MBB6226593.1"/>
    </source>
</evidence>
<dbReference type="AlphaFoldDB" id="A0A841L6L0"/>
<protein>
    <submittedName>
        <fullName evidence="2">Pilus assembly protein Flp/PilA</fullName>
    </submittedName>
</protein>
<keyword evidence="3" id="KW-1185">Reference proteome</keyword>
<organism evidence="2 3">
    <name type="scientific">Polymorphobacter multimanifer</name>
    <dbReference type="NCBI Taxonomy" id="1070431"/>
    <lineage>
        <taxon>Bacteria</taxon>
        <taxon>Pseudomonadati</taxon>
        <taxon>Pseudomonadota</taxon>
        <taxon>Alphaproteobacteria</taxon>
        <taxon>Sphingomonadales</taxon>
        <taxon>Sphingosinicellaceae</taxon>
        <taxon>Polymorphobacter</taxon>
    </lineage>
</organism>
<evidence type="ECO:0000256" key="1">
    <source>
        <dbReference type="SAM" id="Phobius"/>
    </source>
</evidence>
<feature type="transmembrane region" description="Helical" evidence="1">
    <location>
        <begin position="20"/>
        <end position="42"/>
    </location>
</feature>
<sequence length="63" mass="6231">MMKLLKNIKINKSGASAAEYALMLAVMGGIVVTAVIALGGGVSTAFTNTSTNLDTANAAAEGS</sequence>
<accession>A0A841L6L0</accession>